<reference evidence="17 18" key="1">
    <citation type="submission" date="2016-06" db="EMBL/GenBank/DDBJ databases">
        <authorList>
            <person name="Kjaerup R.B."/>
            <person name="Dalgaard T.S."/>
            <person name="Juul-Madsen H.R."/>
        </authorList>
    </citation>
    <scope>NUCLEOTIDE SEQUENCE [LARGE SCALE GENOMIC DNA]</scope>
    <source>
        <strain evidence="17 18">Pb300</strain>
    </source>
</reference>
<comment type="catalytic activity">
    <reaction evidence="1">
        <text>Release of an N-terminal tripeptide from a polypeptide.</text>
        <dbReference type="EC" id="3.4.14.10"/>
    </reaction>
</comment>
<evidence type="ECO:0000259" key="16">
    <source>
        <dbReference type="PROSITE" id="PS51695"/>
    </source>
</evidence>
<keyword evidence="10 15" id="KW-0720">Serine protease</keyword>
<dbReference type="GO" id="GO:0008240">
    <property type="term" value="F:tripeptidyl-peptidase activity"/>
    <property type="evidence" value="ECO:0007669"/>
    <property type="project" value="UniProtKB-EC"/>
</dbReference>
<evidence type="ECO:0000256" key="12">
    <source>
        <dbReference type="ARBA" id="ARBA00023026"/>
    </source>
</evidence>
<feature type="domain" description="Peptidase S53" evidence="16">
    <location>
        <begin position="257"/>
        <end position="649"/>
    </location>
</feature>
<evidence type="ECO:0000256" key="7">
    <source>
        <dbReference type="ARBA" id="ARBA00022723"/>
    </source>
</evidence>
<dbReference type="Pfam" id="PF09286">
    <property type="entry name" value="Pro-kuma_activ"/>
    <property type="match status" value="1"/>
</dbReference>
<feature type="binding site" evidence="15">
    <location>
        <position position="629"/>
    </location>
    <ligand>
        <name>Ca(2+)</name>
        <dbReference type="ChEBI" id="CHEBI:29108"/>
    </ligand>
</feature>
<keyword evidence="11 15" id="KW-0106">Calcium</keyword>
<evidence type="ECO:0000313" key="18">
    <source>
        <dbReference type="Proteomes" id="UP000242814"/>
    </source>
</evidence>
<evidence type="ECO:0000256" key="15">
    <source>
        <dbReference type="PROSITE-ProRule" id="PRU01032"/>
    </source>
</evidence>
<dbReference type="SUPFAM" id="SSF54897">
    <property type="entry name" value="Protease propeptides/inhibitors"/>
    <property type="match status" value="1"/>
</dbReference>
<dbReference type="SUPFAM" id="SSF52743">
    <property type="entry name" value="Subtilisin-like"/>
    <property type="match status" value="1"/>
</dbReference>
<keyword evidence="5" id="KW-0964">Secreted</keyword>
<evidence type="ECO:0000256" key="6">
    <source>
        <dbReference type="ARBA" id="ARBA00022670"/>
    </source>
</evidence>
<feature type="binding site" evidence="15">
    <location>
        <position position="609"/>
    </location>
    <ligand>
        <name>Ca(2+)</name>
        <dbReference type="ChEBI" id="CHEBI:29108"/>
    </ligand>
</feature>
<dbReference type="AlphaFoldDB" id="A0A1D2JDA0"/>
<dbReference type="CDD" id="cd11377">
    <property type="entry name" value="Pro-peptidase_S53"/>
    <property type="match status" value="1"/>
</dbReference>
<keyword evidence="13" id="KW-0865">Zymogen</keyword>
<feature type="active site" description="Charge relay system" evidence="15">
    <location>
        <position position="346"/>
    </location>
</feature>
<comment type="caution">
    <text evidence="17">The sequence shown here is derived from an EMBL/GenBank/DDBJ whole genome shotgun (WGS) entry which is preliminary data.</text>
</comment>
<evidence type="ECO:0000313" key="17">
    <source>
        <dbReference type="EMBL" id="ODH26813.1"/>
    </source>
</evidence>
<proteinExistence type="predicted"/>
<accession>A0A1D2JDA0</accession>
<dbReference type="FunFam" id="3.40.50.200:FF:000015">
    <property type="entry name" value="Tripeptidyl peptidase A"/>
    <property type="match status" value="1"/>
</dbReference>
<evidence type="ECO:0000256" key="3">
    <source>
        <dbReference type="ARBA" id="ARBA00004239"/>
    </source>
</evidence>
<evidence type="ECO:0000256" key="2">
    <source>
        <dbReference type="ARBA" id="ARBA00002451"/>
    </source>
</evidence>
<organism evidence="17 18">
    <name type="scientific">Paracoccidioides brasiliensis</name>
    <dbReference type="NCBI Taxonomy" id="121759"/>
    <lineage>
        <taxon>Eukaryota</taxon>
        <taxon>Fungi</taxon>
        <taxon>Dikarya</taxon>
        <taxon>Ascomycota</taxon>
        <taxon>Pezizomycotina</taxon>
        <taxon>Eurotiomycetes</taxon>
        <taxon>Eurotiomycetidae</taxon>
        <taxon>Onygenales</taxon>
        <taxon>Ajellomycetaceae</taxon>
        <taxon>Paracoccidioides</taxon>
    </lineage>
</organism>
<evidence type="ECO:0000256" key="10">
    <source>
        <dbReference type="ARBA" id="ARBA00022825"/>
    </source>
</evidence>
<evidence type="ECO:0000256" key="1">
    <source>
        <dbReference type="ARBA" id="ARBA00001910"/>
    </source>
</evidence>
<keyword evidence="9 15" id="KW-0378">Hydrolase</keyword>
<comment type="function">
    <text evidence="2">Secreted tripeptidyl-peptidase which degrades proteins at acidic pHs and is involved in virulence.</text>
</comment>
<evidence type="ECO:0000256" key="13">
    <source>
        <dbReference type="ARBA" id="ARBA00023145"/>
    </source>
</evidence>
<dbReference type="EMBL" id="LZYO01000174">
    <property type="protein sequence ID" value="ODH26813.1"/>
    <property type="molecule type" value="Genomic_DNA"/>
</dbReference>
<dbReference type="SMART" id="SM00944">
    <property type="entry name" value="Pro-kuma_activ"/>
    <property type="match status" value="1"/>
</dbReference>
<dbReference type="InterPro" id="IPR050819">
    <property type="entry name" value="Tripeptidyl-peptidase_I"/>
</dbReference>
<feature type="binding site" evidence="15">
    <location>
        <position position="627"/>
    </location>
    <ligand>
        <name>Ca(2+)</name>
        <dbReference type="ChEBI" id="CHEBI:29108"/>
    </ligand>
</feature>
<comment type="cofactor">
    <cofactor evidence="15">
        <name>Ca(2+)</name>
        <dbReference type="ChEBI" id="CHEBI:29108"/>
    </cofactor>
    <text evidence="15">Binds 1 Ca(2+) ion per subunit.</text>
</comment>
<dbReference type="PANTHER" id="PTHR14218">
    <property type="entry name" value="PROTEASE S8 TRIPEPTIDYL PEPTIDASE I CLN2"/>
    <property type="match status" value="1"/>
</dbReference>
<dbReference type="Pfam" id="PF00082">
    <property type="entry name" value="Peptidase_S8"/>
    <property type="match status" value="1"/>
</dbReference>
<feature type="active site" description="Charge relay system" evidence="15">
    <location>
        <position position="566"/>
    </location>
</feature>
<dbReference type="VEuPathDB" id="FungiDB:PADG_04152"/>
<feature type="binding site" evidence="15">
    <location>
        <position position="608"/>
    </location>
    <ligand>
        <name>Ca(2+)</name>
        <dbReference type="ChEBI" id="CHEBI:29108"/>
    </ligand>
</feature>
<dbReference type="GO" id="GO:0006508">
    <property type="term" value="P:proteolysis"/>
    <property type="evidence" value="ECO:0007669"/>
    <property type="project" value="UniProtKB-KW"/>
</dbReference>
<sequence>MPIASLYRLGLGSTQPVWRLFFKSDMSLWMLYVILFASIRAVYPSATRRVSYTLKESHPTPSKWIREGMAPPAMNISLQIGLAQGHPTELEKNLQEVSNPLHRRYGQFLTRDEAARLLRPQQHVIDRIQAWLKDNGVPIHRHFFNAARDWLTITVTIAEAELLLGTKYSIYRYGQHSAIRTMEWSLPQDLHDAIDTIQPTTSFMRIRSHIKRRQNEDHEVTDLNQLAEDATEGIGTGVELNNIPPGLTPQQACNESAVTPLCLRTLYGTLYHRADSRRKTRMGLVNYLGEFNNRSDISQFLKTYRPDALSGAENFEDISIQGGINQQRPVTPEQYAYGVGREGNLDAEVMIGIAHPIPLTTYSVGGPEPPFIADSFTPTNTNEPFLAWLNWILDQPDSNLPSVVSTSYGDIEHTVPISYARRVCNGFAQLGARGVSVIMGSGDHGVGHPGDCYSNDGLSTPEFLVSFPDSCPWVTSVGATKGIQQEVVAVNERNGFSSGGGFSNYFPRPDYQVNNPKSVSQYLSNIGSLHSGMFNPQGRAIPDVSAQGYRYVTIWNGETKLVDGTSASTPTFAAIVALVNDVLAAENKPSMGFLNPWLYATGYQAFSDVTEGSNGGCNTTGFPALPGWDAASGWGTPWFPKFKQLALQRKRRATRPWYIKWTS</sequence>
<feature type="active site" description="Charge relay system" evidence="15">
    <location>
        <position position="342"/>
    </location>
</feature>
<dbReference type="PROSITE" id="PS51695">
    <property type="entry name" value="SEDOLISIN"/>
    <property type="match status" value="1"/>
</dbReference>
<evidence type="ECO:0000256" key="8">
    <source>
        <dbReference type="ARBA" id="ARBA00022729"/>
    </source>
</evidence>
<evidence type="ECO:0000256" key="11">
    <source>
        <dbReference type="ARBA" id="ARBA00022837"/>
    </source>
</evidence>
<protein>
    <recommendedName>
        <fullName evidence="4">tripeptidyl-peptidase II</fullName>
        <ecNumber evidence="4">3.4.14.10</ecNumber>
    </recommendedName>
</protein>
<name>A0A1D2JDA0_PARBR</name>
<dbReference type="InterPro" id="IPR015366">
    <property type="entry name" value="S53_propep"/>
</dbReference>
<dbReference type="Gene3D" id="3.40.50.200">
    <property type="entry name" value="Peptidase S8/S53 domain"/>
    <property type="match status" value="1"/>
</dbReference>
<dbReference type="GO" id="GO:0004252">
    <property type="term" value="F:serine-type endopeptidase activity"/>
    <property type="evidence" value="ECO:0007669"/>
    <property type="project" value="UniProtKB-UniRule"/>
</dbReference>
<keyword evidence="8" id="KW-0732">Signal</keyword>
<comment type="subcellular location">
    <subcellularLocation>
        <location evidence="3">Secreted</location>
        <location evidence="3">Extracellular space</location>
    </subcellularLocation>
</comment>
<dbReference type="VEuPathDB" id="FungiDB:PABG_01542"/>
<keyword evidence="6 15" id="KW-0645">Protease</keyword>
<dbReference type="GO" id="GO:0005576">
    <property type="term" value="C:extracellular region"/>
    <property type="evidence" value="ECO:0007669"/>
    <property type="project" value="UniProtKB-SubCell"/>
</dbReference>
<dbReference type="PANTHER" id="PTHR14218:SF39">
    <property type="entry name" value="PEPTIDASE S53 DOMAIN-CONTAINING PROTEIN"/>
    <property type="match status" value="1"/>
</dbReference>
<keyword evidence="7 15" id="KW-0479">Metal-binding</keyword>
<dbReference type="InterPro" id="IPR036852">
    <property type="entry name" value="Peptidase_S8/S53_dom_sf"/>
</dbReference>
<keyword evidence="12" id="KW-0843">Virulence</keyword>
<keyword evidence="14" id="KW-0325">Glycoprotein</keyword>
<dbReference type="InterPro" id="IPR000209">
    <property type="entry name" value="Peptidase_S8/S53_dom"/>
</dbReference>
<dbReference type="InterPro" id="IPR030400">
    <property type="entry name" value="Sedolisin_dom"/>
</dbReference>
<gene>
    <name evidence="17" type="ORF">ACO22_04410</name>
</gene>
<dbReference type="PROSITE" id="PS00138">
    <property type="entry name" value="SUBTILASE_SER"/>
    <property type="match status" value="1"/>
</dbReference>
<dbReference type="InterPro" id="IPR023828">
    <property type="entry name" value="Peptidase_S8_Ser-AS"/>
</dbReference>
<dbReference type="GO" id="GO:0046872">
    <property type="term" value="F:metal ion binding"/>
    <property type="evidence" value="ECO:0007669"/>
    <property type="project" value="UniProtKB-UniRule"/>
</dbReference>
<dbReference type="CDD" id="cd04056">
    <property type="entry name" value="Peptidases_S53"/>
    <property type="match status" value="1"/>
</dbReference>
<dbReference type="EC" id="3.4.14.10" evidence="4"/>
<evidence type="ECO:0000256" key="4">
    <source>
        <dbReference type="ARBA" id="ARBA00012462"/>
    </source>
</evidence>
<evidence type="ECO:0000256" key="14">
    <source>
        <dbReference type="ARBA" id="ARBA00023180"/>
    </source>
</evidence>
<dbReference type="Proteomes" id="UP000242814">
    <property type="component" value="Unassembled WGS sequence"/>
</dbReference>
<evidence type="ECO:0000256" key="5">
    <source>
        <dbReference type="ARBA" id="ARBA00022525"/>
    </source>
</evidence>
<evidence type="ECO:0000256" key="9">
    <source>
        <dbReference type="ARBA" id="ARBA00022801"/>
    </source>
</evidence>